<keyword evidence="4" id="KW-0479">Metal-binding</keyword>
<keyword evidence="6" id="KW-0408">Iron</keyword>
<keyword evidence="2" id="KW-0813">Transport</keyword>
<dbReference type="AlphaFoldDB" id="A0A3N0BJI5"/>
<evidence type="ECO:0000256" key="1">
    <source>
        <dbReference type="ARBA" id="ARBA00004196"/>
    </source>
</evidence>
<evidence type="ECO:0000313" key="9">
    <source>
        <dbReference type="EMBL" id="RNL48456.1"/>
    </source>
</evidence>
<dbReference type="Gene3D" id="1.10.3820.10">
    <property type="entry name" value="Di-heme elbow motif domain"/>
    <property type="match status" value="1"/>
</dbReference>
<keyword evidence="9" id="KW-0675">Receptor</keyword>
<dbReference type="OrthoDB" id="5397337at2"/>
<evidence type="ECO:0000256" key="6">
    <source>
        <dbReference type="ARBA" id="ARBA00023004"/>
    </source>
</evidence>
<dbReference type="InterPro" id="IPR012286">
    <property type="entry name" value="Tetrahaem_cytochrome"/>
</dbReference>
<organism evidence="9 10">
    <name type="scientific">Paraeggerthella hongkongensis</name>
    <dbReference type="NCBI Taxonomy" id="230658"/>
    <lineage>
        <taxon>Bacteria</taxon>
        <taxon>Bacillati</taxon>
        <taxon>Actinomycetota</taxon>
        <taxon>Coriobacteriia</taxon>
        <taxon>Eggerthellales</taxon>
        <taxon>Eggerthellaceae</taxon>
        <taxon>Paraeggerthella</taxon>
    </lineage>
</organism>
<keyword evidence="5" id="KW-0249">Electron transport</keyword>
<dbReference type="Pfam" id="PF14537">
    <property type="entry name" value="Cytochrom_c3_2"/>
    <property type="match status" value="1"/>
</dbReference>
<evidence type="ECO:0000313" key="10">
    <source>
        <dbReference type="Proteomes" id="UP000278632"/>
    </source>
</evidence>
<sequence length="189" mass="20652">MEDKQPSGKRTGRKKWPIVVAVVAIVAVAAGGGFWVWHEQPGFCNAICHDPMDAYVEGYYYDEALLANVHQRADATCLECHEANIEQQVAEGVAWVSGDFETDESGRITRTGVTADKKMCTQNGCHDWEGVVAATQDWGGRTGVNPHRSHQGEAIDCSNCHGVHEASQMYCNACHDFEVPAGWNDASGR</sequence>
<feature type="domain" description="Tetrahaem cytochrome" evidence="8">
    <location>
        <begin position="114"/>
        <end position="176"/>
    </location>
</feature>
<evidence type="ECO:0000256" key="3">
    <source>
        <dbReference type="ARBA" id="ARBA00022617"/>
    </source>
</evidence>
<dbReference type="Proteomes" id="UP000278632">
    <property type="component" value="Unassembled WGS sequence"/>
</dbReference>
<keyword evidence="10" id="KW-1185">Reference proteome</keyword>
<dbReference type="GO" id="GO:0030313">
    <property type="term" value="C:cell envelope"/>
    <property type="evidence" value="ECO:0007669"/>
    <property type="project" value="UniProtKB-SubCell"/>
</dbReference>
<name>A0A3N0BJI5_9ACTN</name>
<accession>A0A3N0BJI5</accession>
<evidence type="ECO:0000256" key="2">
    <source>
        <dbReference type="ARBA" id="ARBA00022448"/>
    </source>
</evidence>
<reference evidence="10" key="1">
    <citation type="submission" date="2018-05" db="EMBL/GenBank/DDBJ databases">
        <title>Genome Sequencing of selected type strains of the family Eggerthellaceae.</title>
        <authorList>
            <person name="Danylec N."/>
            <person name="Stoll D.A."/>
            <person name="Doetsch A."/>
            <person name="Huch M."/>
        </authorList>
    </citation>
    <scope>NUCLEOTIDE SEQUENCE [LARGE SCALE GENOMIC DNA]</scope>
    <source>
        <strain evidence="10">DSM 16106</strain>
    </source>
</reference>
<dbReference type="EMBL" id="QICD01000002">
    <property type="protein sequence ID" value="RNL48456.1"/>
    <property type="molecule type" value="Genomic_DNA"/>
</dbReference>
<evidence type="ECO:0000256" key="7">
    <source>
        <dbReference type="SAM" id="Phobius"/>
    </source>
</evidence>
<feature type="transmembrane region" description="Helical" evidence="7">
    <location>
        <begin position="16"/>
        <end position="37"/>
    </location>
</feature>
<dbReference type="Gene3D" id="1.10.1130.10">
    <property type="entry name" value="Flavocytochrome C3, Chain A"/>
    <property type="match status" value="1"/>
</dbReference>
<comment type="caution">
    <text evidence="9">The sequence shown here is derived from an EMBL/GenBank/DDBJ whole genome shotgun (WGS) entry which is preliminary data.</text>
</comment>
<gene>
    <name evidence="9" type="ORF">DMP08_02290</name>
</gene>
<proteinExistence type="predicted"/>
<dbReference type="InterPro" id="IPR036280">
    <property type="entry name" value="Multihaem_cyt_sf"/>
</dbReference>
<comment type="subcellular location">
    <subcellularLocation>
        <location evidence="1">Cell envelope</location>
    </subcellularLocation>
</comment>
<protein>
    <submittedName>
        <fullName evidence="9">Histamine H3 receptor</fullName>
    </submittedName>
</protein>
<keyword evidence="7" id="KW-1133">Transmembrane helix</keyword>
<evidence type="ECO:0000256" key="5">
    <source>
        <dbReference type="ARBA" id="ARBA00022982"/>
    </source>
</evidence>
<evidence type="ECO:0000256" key="4">
    <source>
        <dbReference type="ARBA" id="ARBA00022723"/>
    </source>
</evidence>
<keyword evidence="7" id="KW-0812">Transmembrane</keyword>
<dbReference type="InterPro" id="IPR038266">
    <property type="entry name" value="NapC/NirT_cytc_sf"/>
</dbReference>
<dbReference type="GO" id="GO:0046872">
    <property type="term" value="F:metal ion binding"/>
    <property type="evidence" value="ECO:0007669"/>
    <property type="project" value="UniProtKB-KW"/>
</dbReference>
<evidence type="ECO:0000259" key="8">
    <source>
        <dbReference type="Pfam" id="PF14537"/>
    </source>
</evidence>
<keyword evidence="3" id="KW-0349">Heme</keyword>
<dbReference type="SUPFAM" id="SSF48695">
    <property type="entry name" value="Multiheme cytochromes"/>
    <property type="match status" value="1"/>
</dbReference>
<dbReference type="RefSeq" id="WP_123191373.1">
    <property type="nucleotide sequence ID" value="NZ_QICD01000002.1"/>
</dbReference>
<keyword evidence="7" id="KW-0472">Membrane</keyword>